<dbReference type="Proteomes" id="UP000245396">
    <property type="component" value="Unassembled WGS sequence"/>
</dbReference>
<keyword evidence="1" id="KW-0472">Membrane</keyword>
<evidence type="ECO:0000256" key="1">
    <source>
        <dbReference type="SAM" id="Phobius"/>
    </source>
</evidence>
<evidence type="ECO:0000313" key="2">
    <source>
        <dbReference type="EMBL" id="PWJ83864.1"/>
    </source>
</evidence>
<keyword evidence="3" id="KW-1185">Reference proteome</keyword>
<proteinExistence type="predicted"/>
<name>A0A316CNW9_PSESE</name>
<comment type="caution">
    <text evidence="2">The sequence shown here is derived from an EMBL/GenBank/DDBJ whole genome shotgun (WGS) entry which is preliminary data.</text>
</comment>
<evidence type="ECO:0000313" key="3">
    <source>
        <dbReference type="Proteomes" id="UP000245396"/>
    </source>
</evidence>
<gene>
    <name evidence="2" type="ORF">C7441_10723</name>
</gene>
<dbReference type="AlphaFoldDB" id="A0A316CNW9"/>
<keyword evidence="1" id="KW-1133">Transmembrane helix</keyword>
<organism evidence="2 3">
    <name type="scientific">Pseudaminobacter salicylatoxidans</name>
    <dbReference type="NCBI Taxonomy" id="93369"/>
    <lineage>
        <taxon>Bacteria</taxon>
        <taxon>Pseudomonadati</taxon>
        <taxon>Pseudomonadota</taxon>
        <taxon>Alphaproteobacteria</taxon>
        <taxon>Hyphomicrobiales</taxon>
        <taxon>Phyllobacteriaceae</taxon>
        <taxon>Pseudaminobacter</taxon>
    </lineage>
</organism>
<sequence>MSRSHQTTAKWHSVRGPLAPRRVRFGLEVMIFLLAFGFTVAVVFGFIG</sequence>
<keyword evidence="1" id="KW-0812">Transmembrane</keyword>
<accession>A0A316CNW9</accession>
<reference evidence="2 3" key="1">
    <citation type="submission" date="2018-05" db="EMBL/GenBank/DDBJ databases">
        <title>Genomic Encyclopedia of Type Strains, Phase IV (KMG-IV): sequencing the most valuable type-strain genomes for metagenomic binning, comparative biology and taxonomic classification.</title>
        <authorList>
            <person name="Goeker M."/>
        </authorList>
    </citation>
    <scope>NUCLEOTIDE SEQUENCE [LARGE SCALE GENOMIC DNA]</scope>
    <source>
        <strain evidence="2 3">DSM 6986</strain>
    </source>
</reference>
<dbReference type="EMBL" id="QGGG01000007">
    <property type="protein sequence ID" value="PWJ83864.1"/>
    <property type="molecule type" value="Genomic_DNA"/>
</dbReference>
<protein>
    <submittedName>
        <fullName evidence="2">Uncharacterized protein</fullName>
    </submittedName>
</protein>
<feature type="transmembrane region" description="Helical" evidence="1">
    <location>
        <begin position="25"/>
        <end position="47"/>
    </location>
</feature>